<dbReference type="STRING" id="41688.A0A2N3NCX6"/>
<dbReference type="AlphaFoldDB" id="A0A2N3NCX6"/>
<accession>A0A2N3NCX6</accession>
<feature type="compositionally biased region" description="Basic and acidic residues" evidence="2">
    <location>
        <begin position="120"/>
        <end position="136"/>
    </location>
</feature>
<dbReference type="InParanoid" id="A0A2N3NCX6"/>
<keyword evidence="4" id="KW-1185">Reference proteome</keyword>
<proteinExistence type="predicted"/>
<dbReference type="PANTHER" id="PTHR31996:SF2">
    <property type="entry name" value="COILED-COIL DOMAIN-CONTAINING PROTEIN 115"/>
    <property type="match status" value="1"/>
</dbReference>
<evidence type="ECO:0000313" key="4">
    <source>
        <dbReference type="Proteomes" id="UP000233524"/>
    </source>
</evidence>
<sequence length="220" mass="24346">MEADRIDSLLESYLHLLDEYTTLRSTLASLQGAMFQNIARANFSAERGVRYGQDFYDERMQATRRVTVDVTGENANVPAFSVVDQAASILEHCDTSEGKALEVEDAEQSGGSPASGGKSDPPKEQIEVDATETRPKKDSRRNPLRWFGLITPMPLRFAQGQAIQIVETVVPRLATINAEMLDIEIEVRRARKRRAKAETEAAKRKSTNAGRASPVQLEAP</sequence>
<comment type="caution">
    <text evidence="3">The sequence shown here is derived from an EMBL/GenBank/DDBJ whole genome shotgun (WGS) entry which is preliminary data.</text>
</comment>
<evidence type="ECO:0000256" key="1">
    <source>
        <dbReference type="ARBA" id="ARBA00093634"/>
    </source>
</evidence>
<dbReference type="EMBL" id="NLAX01000008">
    <property type="protein sequence ID" value="PKS10316.1"/>
    <property type="molecule type" value="Genomic_DNA"/>
</dbReference>
<dbReference type="Pfam" id="PF21730">
    <property type="entry name" value="Vma22_CCDC115"/>
    <property type="match status" value="1"/>
</dbReference>
<dbReference type="PANTHER" id="PTHR31996">
    <property type="entry name" value="COILED-COIL DOMAIN-CONTAINING PROTEIN 115"/>
    <property type="match status" value="1"/>
</dbReference>
<evidence type="ECO:0000256" key="2">
    <source>
        <dbReference type="SAM" id="MobiDB-lite"/>
    </source>
</evidence>
<feature type="region of interest" description="Disordered" evidence="2">
    <location>
        <begin position="102"/>
        <end position="140"/>
    </location>
</feature>
<dbReference type="GO" id="GO:0051082">
    <property type="term" value="F:unfolded protein binding"/>
    <property type="evidence" value="ECO:0007669"/>
    <property type="project" value="TreeGrafter"/>
</dbReference>
<name>A0A2N3NCX6_9PEZI</name>
<feature type="region of interest" description="Disordered" evidence="2">
    <location>
        <begin position="192"/>
        <end position="220"/>
    </location>
</feature>
<dbReference type="OrthoDB" id="408631at2759"/>
<dbReference type="GO" id="GO:0070072">
    <property type="term" value="P:vacuolar proton-transporting V-type ATPase complex assembly"/>
    <property type="evidence" value="ECO:0007669"/>
    <property type="project" value="InterPro"/>
</dbReference>
<evidence type="ECO:0000313" key="3">
    <source>
        <dbReference type="EMBL" id="PKS10316.1"/>
    </source>
</evidence>
<reference evidence="3 4" key="1">
    <citation type="journal article" date="2017" name="G3 (Bethesda)">
        <title>First Draft Genome Sequence of the Pathogenic Fungus Lomentospora prolificans (Formerly Scedosporium prolificans).</title>
        <authorList>
            <person name="Luo R."/>
            <person name="Zimin A."/>
            <person name="Workman R."/>
            <person name="Fan Y."/>
            <person name="Pertea G."/>
            <person name="Grossman N."/>
            <person name="Wear M.P."/>
            <person name="Jia B."/>
            <person name="Miller H."/>
            <person name="Casadevall A."/>
            <person name="Timp W."/>
            <person name="Zhang S.X."/>
            <person name="Salzberg S.L."/>
        </authorList>
    </citation>
    <scope>NUCLEOTIDE SEQUENCE [LARGE SCALE GENOMIC DNA]</scope>
    <source>
        <strain evidence="3 4">JHH-5317</strain>
    </source>
</reference>
<dbReference type="InterPro" id="IPR040357">
    <property type="entry name" value="Vma22/CCDC115"/>
</dbReference>
<gene>
    <name evidence="3" type="ORF">jhhlp_002067</name>
</gene>
<dbReference type="VEuPathDB" id="FungiDB:jhhlp_002067"/>
<dbReference type="GO" id="GO:1990871">
    <property type="term" value="C:Vma12-Vma22 assembly complex"/>
    <property type="evidence" value="ECO:0007669"/>
    <property type="project" value="TreeGrafter"/>
</dbReference>
<protein>
    <recommendedName>
        <fullName evidence="1">Vacuolar ATPase assembly protein VMA22</fullName>
    </recommendedName>
</protein>
<dbReference type="Proteomes" id="UP000233524">
    <property type="component" value="Unassembled WGS sequence"/>
</dbReference>
<organism evidence="3 4">
    <name type="scientific">Lomentospora prolificans</name>
    <dbReference type="NCBI Taxonomy" id="41688"/>
    <lineage>
        <taxon>Eukaryota</taxon>
        <taxon>Fungi</taxon>
        <taxon>Dikarya</taxon>
        <taxon>Ascomycota</taxon>
        <taxon>Pezizomycotina</taxon>
        <taxon>Sordariomycetes</taxon>
        <taxon>Hypocreomycetidae</taxon>
        <taxon>Microascales</taxon>
        <taxon>Microascaceae</taxon>
        <taxon>Lomentospora</taxon>
    </lineage>
</organism>